<organism evidence="1 2">
    <name type="scientific">Brucella pseudogrignonensis</name>
    <dbReference type="NCBI Taxonomy" id="419475"/>
    <lineage>
        <taxon>Bacteria</taxon>
        <taxon>Pseudomonadati</taxon>
        <taxon>Pseudomonadota</taxon>
        <taxon>Alphaproteobacteria</taxon>
        <taxon>Hyphomicrobiales</taxon>
        <taxon>Brucellaceae</taxon>
        <taxon>Brucella/Ochrobactrum group</taxon>
        <taxon>Brucella</taxon>
    </lineage>
</organism>
<keyword evidence="2" id="KW-1185">Reference proteome</keyword>
<dbReference type="EMBL" id="NNRM01000003">
    <property type="protein sequence ID" value="OYR30804.1"/>
    <property type="molecule type" value="Genomic_DNA"/>
</dbReference>
<proteinExistence type="predicted"/>
<protein>
    <submittedName>
        <fullName evidence="1">Uncharacterized protein</fullName>
    </submittedName>
</protein>
<accession>A0A256GUC4</accession>
<dbReference type="AlphaFoldDB" id="A0A256GUC4"/>
<name>A0A256GUC4_9HYPH</name>
<gene>
    <name evidence="1" type="ORF">CEV34_0132</name>
</gene>
<reference evidence="1 2" key="1">
    <citation type="submission" date="2017-07" db="EMBL/GenBank/DDBJ databases">
        <title>Phylogenetic study on the rhizospheric bacterium Ochrobactrum sp. A44.</title>
        <authorList>
            <person name="Krzyzanowska D.M."/>
            <person name="Ossowicki A."/>
            <person name="Rajewska M."/>
            <person name="Maciag T."/>
            <person name="Kaczynski Z."/>
            <person name="Czerwicka M."/>
            <person name="Jafra S."/>
        </authorList>
    </citation>
    <scope>NUCLEOTIDE SEQUENCE [LARGE SCALE GENOMIC DNA]</scope>
    <source>
        <strain evidence="1 2">CCUG 30717</strain>
    </source>
</reference>
<comment type="caution">
    <text evidence="1">The sequence shown here is derived from an EMBL/GenBank/DDBJ whole genome shotgun (WGS) entry which is preliminary data.</text>
</comment>
<evidence type="ECO:0000313" key="2">
    <source>
        <dbReference type="Proteomes" id="UP000216188"/>
    </source>
</evidence>
<dbReference type="Proteomes" id="UP000216188">
    <property type="component" value="Unassembled WGS sequence"/>
</dbReference>
<sequence length="50" mass="5900">MGEDYDIAQRQNGIQPVFATRWGLLFNTRHYSVLSQVIRPDCHRLWPLSL</sequence>
<evidence type="ECO:0000313" key="1">
    <source>
        <dbReference type="EMBL" id="OYR30804.1"/>
    </source>
</evidence>